<reference evidence="1" key="1">
    <citation type="submission" date="2018-02" db="EMBL/GenBank/DDBJ databases">
        <title>Rhizophora mucronata_Transcriptome.</title>
        <authorList>
            <person name="Meera S.P."/>
            <person name="Sreeshan A."/>
            <person name="Augustine A."/>
        </authorList>
    </citation>
    <scope>NUCLEOTIDE SEQUENCE</scope>
    <source>
        <tissue evidence="1">Leaf</tissue>
    </source>
</reference>
<dbReference type="AlphaFoldDB" id="A0A2P2JJJ9"/>
<proteinExistence type="predicted"/>
<evidence type="ECO:0000313" key="1">
    <source>
        <dbReference type="EMBL" id="MBW93647.1"/>
    </source>
</evidence>
<name>A0A2P2JJJ9_RHIMU</name>
<dbReference type="EMBL" id="GGEC01013164">
    <property type="protein sequence ID" value="MBW93647.1"/>
    <property type="molecule type" value="Transcribed_RNA"/>
</dbReference>
<accession>A0A2P2JJJ9</accession>
<protein>
    <submittedName>
        <fullName evidence="1">Uncharacterized protein</fullName>
    </submittedName>
</protein>
<sequence>MYIYYEIESMKRIFFCQSQALFLASCTLCFTCFCLVQKQKVNLSLDVKANSN</sequence>
<organism evidence="1">
    <name type="scientific">Rhizophora mucronata</name>
    <name type="common">Asiatic mangrove</name>
    <dbReference type="NCBI Taxonomy" id="61149"/>
    <lineage>
        <taxon>Eukaryota</taxon>
        <taxon>Viridiplantae</taxon>
        <taxon>Streptophyta</taxon>
        <taxon>Embryophyta</taxon>
        <taxon>Tracheophyta</taxon>
        <taxon>Spermatophyta</taxon>
        <taxon>Magnoliopsida</taxon>
        <taxon>eudicotyledons</taxon>
        <taxon>Gunneridae</taxon>
        <taxon>Pentapetalae</taxon>
        <taxon>rosids</taxon>
        <taxon>fabids</taxon>
        <taxon>Malpighiales</taxon>
        <taxon>Rhizophoraceae</taxon>
        <taxon>Rhizophora</taxon>
    </lineage>
</organism>